<protein>
    <submittedName>
        <fullName evidence="8">Serine/threonine-protein kinase</fullName>
        <ecNumber evidence="8">2.7.11.1</ecNumber>
    </submittedName>
</protein>
<accession>A0ABU5HFU3</accession>
<dbReference type="InterPro" id="IPR017441">
    <property type="entry name" value="Protein_kinase_ATP_BS"/>
</dbReference>
<dbReference type="Gene3D" id="3.40.50.2300">
    <property type="match status" value="1"/>
</dbReference>
<evidence type="ECO:0000256" key="6">
    <source>
        <dbReference type="SAM" id="MobiDB-lite"/>
    </source>
</evidence>
<evidence type="ECO:0000256" key="3">
    <source>
        <dbReference type="ARBA" id="ARBA00022777"/>
    </source>
</evidence>
<keyword evidence="9" id="KW-1185">Reference proteome</keyword>
<evidence type="ECO:0000259" key="7">
    <source>
        <dbReference type="PROSITE" id="PS50011"/>
    </source>
</evidence>
<dbReference type="SMART" id="SM00220">
    <property type="entry name" value="S_TKc"/>
    <property type="match status" value="1"/>
</dbReference>
<dbReference type="CDD" id="cd14014">
    <property type="entry name" value="STKc_PknB_like"/>
    <property type="match status" value="1"/>
</dbReference>
<name>A0ABU5HFU3_9BACT</name>
<dbReference type="InterPro" id="IPR000719">
    <property type="entry name" value="Prot_kinase_dom"/>
</dbReference>
<keyword evidence="2 5" id="KW-0547">Nucleotide-binding</keyword>
<reference evidence="8 9" key="1">
    <citation type="submission" date="2023-12" db="EMBL/GenBank/DDBJ databases">
        <title>the genome sequence of Hyalangium sp. s54d21.</title>
        <authorList>
            <person name="Zhang X."/>
        </authorList>
    </citation>
    <scope>NUCLEOTIDE SEQUENCE [LARGE SCALE GENOMIC DNA]</scope>
    <source>
        <strain evidence="9">s54d21</strain>
    </source>
</reference>
<dbReference type="PROSITE" id="PS00107">
    <property type="entry name" value="PROTEIN_KINASE_ATP"/>
    <property type="match status" value="1"/>
</dbReference>
<dbReference type="Gene3D" id="3.30.200.20">
    <property type="entry name" value="Phosphorylase Kinase, domain 1"/>
    <property type="match status" value="1"/>
</dbReference>
<gene>
    <name evidence="8" type="ORF">SYV04_38465</name>
</gene>
<dbReference type="SUPFAM" id="SSF52172">
    <property type="entry name" value="CheY-like"/>
    <property type="match status" value="1"/>
</dbReference>
<evidence type="ECO:0000256" key="5">
    <source>
        <dbReference type="PROSITE-ProRule" id="PRU10141"/>
    </source>
</evidence>
<evidence type="ECO:0000256" key="4">
    <source>
        <dbReference type="ARBA" id="ARBA00022840"/>
    </source>
</evidence>
<feature type="binding site" evidence="5">
    <location>
        <position position="46"/>
    </location>
    <ligand>
        <name>ATP</name>
        <dbReference type="ChEBI" id="CHEBI:30616"/>
    </ligand>
</feature>
<dbReference type="EMBL" id="JAXIVS010000019">
    <property type="protein sequence ID" value="MDY7232337.1"/>
    <property type="molecule type" value="Genomic_DNA"/>
</dbReference>
<dbReference type="GO" id="GO:0004674">
    <property type="term" value="F:protein serine/threonine kinase activity"/>
    <property type="evidence" value="ECO:0007669"/>
    <property type="project" value="UniProtKB-EC"/>
</dbReference>
<dbReference type="SUPFAM" id="SSF56112">
    <property type="entry name" value="Protein kinase-like (PK-like)"/>
    <property type="match status" value="1"/>
</dbReference>
<dbReference type="EC" id="2.7.11.1" evidence="8"/>
<dbReference type="PANTHER" id="PTHR43289:SF6">
    <property type="entry name" value="SERINE_THREONINE-PROTEIN KINASE NEKL-3"/>
    <property type="match status" value="1"/>
</dbReference>
<dbReference type="RefSeq" id="WP_321551047.1">
    <property type="nucleotide sequence ID" value="NZ_JAXIVS010000019.1"/>
</dbReference>
<evidence type="ECO:0000256" key="2">
    <source>
        <dbReference type="ARBA" id="ARBA00022741"/>
    </source>
</evidence>
<feature type="domain" description="Protein kinase" evidence="7">
    <location>
        <begin position="17"/>
        <end position="285"/>
    </location>
</feature>
<dbReference type="Pfam" id="PF00069">
    <property type="entry name" value="Pkinase"/>
    <property type="match status" value="1"/>
</dbReference>
<dbReference type="InterPro" id="IPR011009">
    <property type="entry name" value="Kinase-like_dom_sf"/>
</dbReference>
<dbReference type="PANTHER" id="PTHR43289">
    <property type="entry name" value="MITOGEN-ACTIVATED PROTEIN KINASE KINASE KINASE 20-RELATED"/>
    <property type="match status" value="1"/>
</dbReference>
<comment type="caution">
    <text evidence="8">The sequence shown here is derived from an EMBL/GenBank/DDBJ whole genome shotgun (WGS) entry which is preliminary data.</text>
</comment>
<feature type="region of interest" description="Disordered" evidence="6">
    <location>
        <begin position="290"/>
        <end position="319"/>
    </location>
</feature>
<keyword evidence="3 8" id="KW-0418">Kinase</keyword>
<dbReference type="PROSITE" id="PS00108">
    <property type="entry name" value="PROTEIN_KINASE_ST"/>
    <property type="match status" value="1"/>
</dbReference>
<evidence type="ECO:0000313" key="9">
    <source>
        <dbReference type="Proteomes" id="UP001291309"/>
    </source>
</evidence>
<dbReference type="Gene3D" id="1.10.510.10">
    <property type="entry name" value="Transferase(Phosphotransferase) domain 1"/>
    <property type="match status" value="1"/>
</dbReference>
<dbReference type="PROSITE" id="PS50011">
    <property type="entry name" value="PROTEIN_KINASE_DOM"/>
    <property type="match status" value="1"/>
</dbReference>
<dbReference type="Proteomes" id="UP001291309">
    <property type="component" value="Unassembled WGS sequence"/>
</dbReference>
<keyword evidence="1 8" id="KW-0808">Transferase</keyword>
<evidence type="ECO:0000256" key="1">
    <source>
        <dbReference type="ARBA" id="ARBA00022679"/>
    </source>
</evidence>
<sequence>MSTEPDARLGRTLAGRYHLQRVLGRGGMGTVYEAEHVGLSRQVAVKVLHTHIATAPGAVMRFQREARLMARLQHPGAAQVYDFGEEAGELFLVMERLQGETLDTVTFREGPLSIPLAVEVVAQVLEVLEASHALGIVHRDLKPGNVMLLGELSAPRVKVLDFGLAQLVDGSPQERITVSGMVHGTPGYMSPEQCRGEPLDGRADLYALGCVLHELLIGQPPFGEMPVAEVMSGHLYRPPAPLRQLRPHLSIPPALDTLVLECLAKMKEQRPDNAQVMRLRLRQSLSLPISLAQAPRGEGKKKERPLPAPQPSKTEVPSDAPVGVMEAGGLANPHGVGTALAAAGFRVVPCVEGVSVGDVRALIIVPEAGGDALPLARQLASRPHGPPVLLCGEDDLTVMTRAIEGGVYDYIPLPLDPVDLSRKVARALRARR</sequence>
<keyword evidence="4 5" id="KW-0067">ATP-binding</keyword>
<dbReference type="InterPro" id="IPR008271">
    <property type="entry name" value="Ser/Thr_kinase_AS"/>
</dbReference>
<organism evidence="8 9">
    <name type="scientific">Hyalangium rubrum</name>
    <dbReference type="NCBI Taxonomy" id="3103134"/>
    <lineage>
        <taxon>Bacteria</taxon>
        <taxon>Pseudomonadati</taxon>
        <taxon>Myxococcota</taxon>
        <taxon>Myxococcia</taxon>
        <taxon>Myxococcales</taxon>
        <taxon>Cystobacterineae</taxon>
        <taxon>Archangiaceae</taxon>
        <taxon>Hyalangium</taxon>
    </lineage>
</organism>
<evidence type="ECO:0000313" key="8">
    <source>
        <dbReference type="EMBL" id="MDY7232337.1"/>
    </source>
</evidence>
<proteinExistence type="predicted"/>
<dbReference type="InterPro" id="IPR011006">
    <property type="entry name" value="CheY-like_superfamily"/>
</dbReference>